<evidence type="ECO:0000313" key="1">
    <source>
        <dbReference type="EMBL" id="SEK67899.1"/>
    </source>
</evidence>
<dbReference type="EMBL" id="FOAF01000001">
    <property type="protein sequence ID" value="SEK67899.1"/>
    <property type="molecule type" value="Genomic_DNA"/>
</dbReference>
<keyword evidence="1" id="KW-0808">Transferase</keyword>
<dbReference type="PANTHER" id="PTHR48050:SF13">
    <property type="entry name" value="STEROL 3-BETA-GLUCOSYLTRANSFERASE UGT80A2"/>
    <property type="match status" value="1"/>
</dbReference>
<keyword evidence="2" id="KW-1185">Reference proteome</keyword>
<protein>
    <submittedName>
        <fullName evidence="1">Glycosyltransferase, MGT family</fullName>
    </submittedName>
</protein>
<gene>
    <name evidence="1" type="ORF">SAMN05661044_00878</name>
</gene>
<dbReference type="SUPFAM" id="SSF53756">
    <property type="entry name" value="UDP-Glycosyltransferase/glycogen phosphorylase"/>
    <property type="match status" value="1"/>
</dbReference>
<accession>A0A1H7IZK2</accession>
<organism evidence="1 2">
    <name type="scientific">Olivibacter domesticus</name>
    <name type="common">Pseudosphingobacterium domesticum</name>
    <dbReference type="NCBI Taxonomy" id="407022"/>
    <lineage>
        <taxon>Bacteria</taxon>
        <taxon>Pseudomonadati</taxon>
        <taxon>Bacteroidota</taxon>
        <taxon>Sphingobacteriia</taxon>
        <taxon>Sphingobacteriales</taxon>
        <taxon>Sphingobacteriaceae</taxon>
        <taxon>Olivibacter</taxon>
    </lineage>
</organism>
<dbReference type="CDD" id="cd03784">
    <property type="entry name" value="GT1_Gtf-like"/>
    <property type="match status" value="1"/>
</dbReference>
<dbReference type="Gene3D" id="3.40.50.2000">
    <property type="entry name" value="Glycogen Phosphorylase B"/>
    <property type="match status" value="2"/>
</dbReference>
<dbReference type="RefSeq" id="WP_093318861.1">
    <property type="nucleotide sequence ID" value="NZ_FOAF01000001.1"/>
</dbReference>
<dbReference type="STRING" id="407022.SAMN05661044_00878"/>
<evidence type="ECO:0000313" key="2">
    <source>
        <dbReference type="Proteomes" id="UP000199421"/>
    </source>
</evidence>
<proteinExistence type="predicted"/>
<dbReference type="Pfam" id="PF00201">
    <property type="entry name" value="UDPGT"/>
    <property type="match status" value="1"/>
</dbReference>
<dbReference type="GO" id="GO:0008194">
    <property type="term" value="F:UDP-glycosyltransferase activity"/>
    <property type="evidence" value="ECO:0007669"/>
    <property type="project" value="InterPro"/>
</dbReference>
<sequence length="396" mass="44747">MAKFLFVVPPFFGHVSPTLSVGATLLERGHEVQWVSLLKIKEDQVPAGGKFVVPSSYWNNHKKQIDDILKKQDNGPLLSGAETWKLALEETYIPFCKIMHDGVNAVIDDFKPDLIISDCITFVGGICAYKKGIPYVTTTPVPPDLGANAINSPKIWEWQQQLMFNLQKDLDVHTNELIFHSKQLNIVFTSQYFAAIKDSESHMQFVGPVKGRPNKVGFDWQKLENSNRPRVFVSLGTLLENIRKEFFEKLIEAFKDEPLTIVAATDPAIIESWPSNFIVQGFVPQTKVMEKMDIVICHGGFNTVNDAILNELPLLITPIAYDHFHTADLVEKSGCGRKIRYKRMRLDELKKTVWDLIEQPTYKRGVAYVNKTFREAGGNDKAASLLEEMTHNAIAV</sequence>
<dbReference type="GO" id="GO:0017000">
    <property type="term" value="P:antibiotic biosynthetic process"/>
    <property type="evidence" value="ECO:0007669"/>
    <property type="project" value="UniProtKB-ARBA"/>
</dbReference>
<dbReference type="InterPro" id="IPR002213">
    <property type="entry name" value="UDP_glucos_trans"/>
</dbReference>
<name>A0A1H7IZK2_OLID1</name>
<dbReference type="Proteomes" id="UP000199421">
    <property type="component" value="Unassembled WGS sequence"/>
</dbReference>
<dbReference type="AlphaFoldDB" id="A0A1H7IZK2"/>
<dbReference type="OrthoDB" id="764352at2"/>
<dbReference type="PANTHER" id="PTHR48050">
    <property type="entry name" value="STEROL 3-BETA-GLUCOSYLTRANSFERASE"/>
    <property type="match status" value="1"/>
</dbReference>
<reference evidence="2" key="1">
    <citation type="submission" date="2016-10" db="EMBL/GenBank/DDBJ databases">
        <authorList>
            <person name="Varghese N."/>
            <person name="Submissions S."/>
        </authorList>
    </citation>
    <scope>NUCLEOTIDE SEQUENCE [LARGE SCALE GENOMIC DNA]</scope>
    <source>
        <strain evidence="2">DSM 18733</strain>
    </source>
</reference>
<dbReference type="InterPro" id="IPR050426">
    <property type="entry name" value="Glycosyltransferase_28"/>
</dbReference>